<comment type="caution">
    <text evidence="1">The sequence shown here is derived from an EMBL/GenBank/DDBJ whole genome shotgun (WGS) entry which is preliminary data.</text>
</comment>
<proteinExistence type="predicted"/>
<sequence length="173" mass="18875">METTMESALCFHHAVERRPRRDCRRHRRLWKLTRSGCYAYYVGIAHFMAALSLDVPTQRAGSTASSSPGNGGVIWPPPGATACASLDKSLRPRHAGRAAGAWMRSSVEVQDVDRLTSSTRSEVMPGSHMASWRHAAGVTEPAGMHLKCGLNCKGFHLVTGITTYCAESDLPEH</sequence>
<accession>A0A0P4QZL3</accession>
<organism evidence="1 2">
    <name type="scientific">Streptomyces lydicamycinicus</name>
    <dbReference type="NCBI Taxonomy" id="1546107"/>
    <lineage>
        <taxon>Bacteria</taxon>
        <taxon>Bacillati</taxon>
        <taxon>Actinomycetota</taxon>
        <taxon>Actinomycetes</taxon>
        <taxon>Kitasatosporales</taxon>
        <taxon>Streptomycetaceae</taxon>
        <taxon>Streptomyces</taxon>
    </lineage>
</organism>
<reference evidence="1 2" key="2">
    <citation type="journal article" date="2015" name="Stand. Genomic Sci.">
        <title>Draft genome sequence of marine-derived Streptomyces sp. TP-A0598, a producer of anti-MRSA antibiotic lydicamycins.</title>
        <authorList>
            <person name="Komaki H."/>
            <person name="Ichikawa N."/>
            <person name="Hosoyama A."/>
            <person name="Fujita N."/>
            <person name="Igarashi Y."/>
        </authorList>
    </citation>
    <scope>NUCLEOTIDE SEQUENCE [LARGE SCALE GENOMIC DNA]</scope>
    <source>
        <strain evidence="1 2">NBRC 110027</strain>
    </source>
</reference>
<name>A0A0P4QZL3_9ACTN</name>
<gene>
    <name evidence="1" type="ORF">TPA0598_01_02560</name>
</gene>
<keyword evidence="2" id="KW-1185">Reference proteome</keyword>
<evidence type="ECO:0000313" key="1">
    <source>
        <dbReference type="EMBL" id="GAO05887.1"/>
    </source>
</evidence>
<dbReference type="AlphaFoldDB" id="A0A0P4QZL3"/>
<reference evidence="2" key="1">
    <citation type="submission" date="2014-09" db="EMBL/GenBank/DDBJ databases">
        <title>Whole genome shotgun sequence of Streptomyces sp. NBRC 110027.</title>
        <authorList>
            <person name="Komaki H."/>
            <person name="Ichikawa N."/>
            <person name="Katano-Makiyama Y."/>
            <person name="Hosoyama A."/>
            <person name="Hashimoto M."/>
            <person name="Uohara A."/>
            <person name="Kitahashi Y."/>
            <person name="Ohji S."/>
            <person name="Kimura A."/>
            <person name="Yamazoe A."/>
            <person name="Igarashi Y."/>
            <person name="Fujita N."/>
        </authorList>
    </citation>
    <scope>NUCLEOTIDE SEQUENCE [LARGE SCALE GENOMIC DNA]</scope>
    <source>
        <strain evidence="2">NBRC 110027</strain>
    </source>
</reference>
<protein>
    <submittedName>
        <fullName evidence="1">Uncharacterized protein</fullName>
    </submittedName>
</protein>
<dbReference type="Proteomes" id="UP000048965">
    <property type="component" value="Unassembled WGS sequence"/>
</dbReference>
<dbReference type="EMBL" id="BBNO01000001">
    <property type="protein sequence ID" value="GAO05887.1"/>
    <property type="molecule type" value="Genomic_DNA"/>
</dbReference>
<evidence type="ECO:0000313" key="2">
    <source>
        <dbReference type="Proteomes" id="UP000048965"/>
    </source>
</evidence>